<dbReference type="Proteomes" id="UP001139307">
    <property type="component" value="Unassembled WGS sequence"/>
</dbReference>
<dbReference type="AlphaFoldDB" id="A0AAJ1CTP3"/>
<gene>
    <name evidence="1" type="ORF">NLX61_06975</name>
</gene>
<dbReference type="EMBL" id="JAMXTT010000010">
    <property type="protein sequence ID" value="MCW0264101.1"/>
    <property type="molecule type" value="Genomic_DNA"/>
</dbReference>
<reference evidence="1" key="1">
    <citation type="submission" date="2022-06" db="EMBL/GenBank/DDBJ databases">
        <title>Draft Genome Sequence of Fusobacterium vincentii Strain CNGBCC1850030, Isolated from Healthy Human Feces.</title>
        <authorList>
            <person name="Jing X."/>
            <person name="Liu C."/>
            <person name="Ye Y."/>
            <person name="Xu J."/>
            <person name="Huang H."/>
            <person name="Wang B."/>
            <person name="Wei J."/>
            <person name="Zhao J."/>
        </authorList>
    </citation>
    <scope>NUCLEOTIDE SEQUENCE</scope>
    <source>
        <strain evidence="1">CNGBCC1850030</strain>
    </source>
</reference>
<protein>
    <recommendedName>
        <fullName evidence="3">CoF synthetase</fullName>
    </recommendedName>
</protein>
<organism evidence="1 2">
    <name type="scientific">Fusobacterium vincentii</name>
    <name type="common">Fusobacterium nucleatum subsp. vincentii</name>
    <dbReference type="NCBI Taxonomy" id="155615"/>
    <lineage>
        <taxon>Bacteria</taxon>
        <taxon>Fusobacteriati</taxon>
        <taxon>Fusobacteriota</taxon>
        <taxon>Fusobacteriia</taxon>
        <taxon>Fusobacteriales</taxon>
        <taxon>Fusobacteriaceae</taxon>
        <taxon>Fusobacterium</taxon>
    </lineage>
</organism>
<proteinExistence type="predicted"/>
<dbReference type="PANTHER" id="PTHR36932">
    <property type="entry name" value="CAPSULAR POLYSACCHARIDE BIOSYNTHESIS PROTEIN"/>
    <property type="match status" value="1"/>
</dbReference>
<comment type="caution">
    <text evidence="1">The sequence shown here is derived from an EMBL/GenBank/DDBJ whole genome shotgun (WGS) entry which is preliminary data.</text>
</comment>
<dbReference type="InterPro" id="IPR053158">
    <property type="entry name" value="CapK_Type1_Caps_Biosynth"/>
</dbReference>
<accession>A0AAJ1CTP3</accession>
<dbReference type="SUPFAM" id="SSF56801">
    <property type="entry name" value="Acetyl-CoA synthetase-like"/>
    <property type="match status" value="1"/>
</dbReference>
<dbReference type="PANTHER" id="PTHR36932:SF1">
    <property type="entry name" value="CAPSULAR POLYSACCHARIDE BIOSYNTHESIS PROTEIN"/>
    <property type="match status" value="1"/>
</dbReference>
<evidence type="ECO:0000313" key="1">
    <source>
        <dbReference type="EMBL" id="MCW0264101.1"/>
    </source>
</evidence>
<dbReference type="InterPro" id="IPR042099">
    <property type="entry name" value="ANL_N_sf"/>
</dbReference>
<dbReference type="Gene3D" id="3.40.50.12780">
    <property type="entry name" value="N-terminal domain of ligase-like"/>
    <property type="match status" value="1"/>
</dbReference>
<sequence length="418" mass="49879">MKKMLSNIILKIPRWYLSYIPFFPFSKEYRKYFNLLKKMDNLSDFEIKNIQEKKLKFIIQEASKNDYYRSIGISKDFDIKEYSKIPFLTREIIQKKNLLVEEVKKTKLLKTYTGGSTGTPLEIYRSKKEREREYANIDFLLSKLGINIKKRVKVLSIRNYIKEGYLISGNTLHLSYSLINKENLDRIIKIINNYEPQYIHAHPSLILVLSKLLLEENKKIELKNFFGILTSSETFFKIQKEEVYKVFNCKILDYYSNEENSICAYQIYPDMKYYSFLKSYSYVELINKEVVSTSLNMWNMPLIRYKTGDLVDNDNINEVEQIIGRTKDYLIDKYDIKIPLENFSTHYYPGVEIFQFVQTEKGKVIFRVKVLSEEKFNLEFIKSTLNKIAPNIYFDIEKIVDFERNSRGKHKIIIREID</sequence>
<evidence type="ECO:0000313" key="2">
    <source>
        <dbReference type="Proteomes" id="UP001139307"/>
    </source>
</evidence>
<name>A0AAJ1CTP3_FUSVC</name>
<dbReference type="RefSeq" id="WP_023035806.1">
    <property type="nucleotide sequence ID" value="NZ_JAMXTT010000010.1"/>
</dbReference>
<evidence type="ECO:0008006" key="3">
    <source>
        <dbReference type="Google" id="ProtNLM"/>
    </source>
</evidence>